<keyword evidence="8" id="KW-0175">Coiled coil</keyword>
<dbReference type="CDD" id="cd00009">
    <property type="entry name" value="AAA"/>
    <property type="match status" value="1"/>
</dbReference>
<comment type="similarity">
    <text evidence="1 7">Belongs to the ClpA/ClpB family.</text>
</comment>
<proteinExistence type="inferred from homology"/>
<dbReference type="PANTHER" id="PTHR11638">
    <property type="entry name" value="ATP-DEPENDENT CLP PROTEASE"/>
    <property type="match status" value="1"/>
</dbReference>
<dbReference type="SMART" id="SM00382">
    <property type="entry name" value="AAA"/>
    <property type="match status" value="2"/>
</dbReference>
<organism evidence="10 11">
    <name type="scientific">Psilocybe cyanescens</name>
    <dbReference type="NCBI Taxonomy" id="93625"/>
    <lineage>
        <taxon>Eukaryota</taxon>
        <taxon>Fungi</taxon>
        <taxon>Dikarya</taxon>
        <taxon>Basidiomycota</taxon>
        <taxon>Agaricomycotina</taxon>
        <taxon>Agaricomycetes</taxon>
        <taxon>Agaricomycetidae</taxon>
        <taxon>Agaricales</taxon>
        <taxon>Agaricineae</taxon>
        <taxon>Strophariaceae</taxon>
        <taxon>Psilocybe</taxon>
    </lineage>
</organism>
<dbReference type="SUPFAM" id="SSF52540">
    <property type="entry name" value="P-loop containing nucleoside triphosphate hydrolases"/>
    <property type="match status" value="2"/>
</dbReference>
<dbReference type="Pfam" id="PF02861">
    <property type="entry name" value="Clp_N"/>
    <property type="match status" value="1"/>
</dbReference>
<dbReference type="InterPro" id="IPR036628">
    <property type="entry name" value="Clp_N_dom_sf"/>
</dbReference>
<dbReference type="InterPro" id="IPR019489">
    <property type="entry name" value="Clp_ATPase_C"/>
</dbReference>
<gene>
    <name evidence="10" type="ORF">CVT25_001925</name>
</gene>
<dbReference type="CDD" id="cd19499">
    <property type="entry name" value="RecA-like_ClpB_Hsp104-like"/>
    <property type="match status" value="1"/>
</dbReference>
<dbReference type="InterPro" id="IPR028299">
    <property type="entry name" value="ClpA/B_CS2"/>
</dbReference>
<dbReference type="PROSITE" id="PS00871">
    <property type="entry name" value="CLPAB_2"/>
    <property type="match status" value="1"/>
</dbReference>
<evidence type="ECO:0000256" key="8">
    <source>
        <dbReference type="SAM" id="Coils"/>
    </source>
</evidence>
<dbReference type="Pfam" id="PF07724">
    <property type="entry name" value="AAA_2"/>
    <property type="match status" value="1"/>
</dbReference>
<dbReference type="Pfam" id="PF00004">
    <property type="entry name" value="AAA"/>
    <property type="match status" value="1"/>
</dbReference>
<keyword evidence="5 7" id="KW-0143">Chaperone</keyword>
<dbReference type="FunCoup" id="A0A409WQN5">
    <property type="interactions" value="330"/>
</dbReference>
<dbReference type="InParanoid" id="A0A409WQN5"/>
<dbReference type="InterPro" id="IPR003593">
    <property type="entry name" value="AAA+_ATPase"/>
</dbReference>
<dbReference type="SUPFAM" id="SSF81923">
    <property type="entry name" value="Double Clp-N motif"/>
    <property type="match status" value="1"/>
</dbReference>
<dbReference type="GO" id="GO:0051082">
    <property type="term" value="F:unfolded protein binding"/>
    <property type="evidence" value="ECO:0007669"/>
    <property type="project" value="TreeGrafter"/>
</dbReference>
<dbReference type="InterPro" id="IPR050130">
    <property type="entry name" value="ClpA_ClpB"/>
</dbReference>
<protein>
    <recommendedName>
        <fullName evidence="9">Clp R domain-containing protein</fullName>
    </recommendedName>
</protein>
<reference evidence="10 11" key="1">
    <citation type="journal article" date="2018" name="Evol. Lett.">
        <title>Horizontal gene cluster transfer increased hallucinogenic mushroom diversity.</title>
        <authorList>
            <person name="Reynolds H.T."/>
            <person name="Vijayakumar V."/>
            <person name="Gluck-Thaler E."/>
            <person name="Korotkin H.B."/>
            <person name="Matheny P.B."/>
            <person name="Slot J.C."/>
        </authorList>
    </citation>
    <scope>NUCLEOTIDE SEQUENCE [LARGE SCALE GENOMIC DNA]</scope>
    <source>
        <strain evidence="10 11">2631</strain>
    </source>
</reference>
<evidence type="ECO:0000256" key="3">
    <source>
        <dbReference type="ARBA" id="ARBA00022741"/>
    </source>
</evidence>
<evidence type="ECO:0000313" key="10">
    <source>
        <dbReference type="EMBL" id="PPQ80800.1"/>
    </source>
</evidence>
<dbReference type="GO" id="GO:0070370">
    <property type="term" value="P:cellular heat acclimation"/>
    <property type="evidence" value="ECO:0007669"/>
    <property type="project" value="TreeGrafter"/>
</dbReference>
<dbReference type="GO" id="GO:0043335">
    <property type="term" value="P:protein unfolding"/>
    <property type="evidence" value="ECO:0007669"/>
    <property type="project" value="TreeGrafter"/>
</dbReference>
<dbReference type="OrthoDB" id="47330at2759"/>
<dbReference type="InterPro" id="IPR027417">
    <property type="entry name" value="P-loop_NTPase"/>
</dbReference>
<dbReference type="PROSITE" id="PS51903">
    <property type="entry name" value="CLP_R"/>
    <property type="match status" value="1"/>
</dbReference>
<dbReference type="InterPro" id="IPR018368">
    <property type="entry name" value="ClpA/B_CS1"/>
</dbReference>
<evidence type="ECO:0000256" key="6">
    <source>
        <dbReference type="PROSITE-ProRule" id="PRU01251"/>
    </source>
</evidence>
<accession>A0A409WQN5</accession>
<comment type="caution">
    <text evidence="10">The sequence shown here is derived from an EMBL/GenBank/DDBJ whole genome shotgun (WGS) entry which is preliminary data.</text>
</comment>
<dbReference type="PROSITE" id="PS00870">
    <property type="entry name" value="CLPAB_1"/>
    <property type="match status" value="1"/>
</dbReference>
<keyword evidence="11" id="KW-1185">Reference proteome</keyword>
<keyword evidence="2 6" id="KW-0677">Repeat</keyword>
<dbReference type="Gene3D" id="3.40.50.300">
    <property type="entry name" value="P-loop containing nucleotide triphosphate hydrolases"/>
    <property type="match status" value="3"/>
</dbReference>
<dbReference type="GO" id="GO:0042026">
    <property type="term" value="P:protein refolding"/>
    <property type="evidence" value="ECO:0007669"/>
    <property type="project" value="TreeGrafter"/>
</dbReference>
<evidence type="ECO:0000256" key="4">
    <source>
        <dbReference type="ARBA" id="ARBA00022840"/>
    </source>
</evidence>
<evidence type="ECO:0000256" key="5">
    <source>
        <dbReference type="ARBA" id="ARBA00023186"/>
    </source>
</evidence>
<dbReference type="GO" id="GO:0005524">
    <property type="term" value="F:ATP binding"/>
    <property type="evidence" value="ECO:0007669"/>
    <property type="project" value="UniProtKB-KW"/>
</dbReference>
<dbReference type="GO" id="GO:0016887">
    <property type="term" value="F:ATP hydrolysis activity"/>
    <property type="evidence" value="ECO:0007669"/>
    <property type="project" value="InterPro"/>
</dbReference>
<dbReference type="STRING" id="93625.A0A409WQN5"/>
<sequence>MTSNMEFTDKTQQTLAEAIQLAKDYANAQVYPAHMAFVLLNEGSGSESSMPGAPPATSAGAPLFSSVVSRAGGDPASVKRSVQKLMVRLPTQSPPPEETSLSGAAMKVLREAQSLQKTMHDSYIAQDHILLALIQDPSIATVLKENNLTEATVKTAIEQIRGNRRVESKTAEQGFDALQKYAVDLTALAEEGKIDPVIGRDNEIRRAIRILCRRTKNNPVLIGEPGVGKTAIAEGLAQRIVKRDVPASLIARLYSLDMGALMAGAKYKGEYEERIKSVLNEVEKAAEDGGPGIILFIDELHLIMAGRGAEGGGMDAGNLFKPLLARGKLRCIGATTLSEYRKYIETDPALERRFAQVLVNEPSVSETISILRGIREKYEVHHGVRILDGALITAATLAHRYLTSRRLPDSAIDLVDEACASVRVTRETEPEAIDKLQRRKLELEVEIHALEREKDAASKERLQLARKAIADVEEQLQPLKAAYENEKKRGDEINQVRRKMDELKAKVEEAERRYDLATASDLRYYALPDLQARLEKLEAKKAAEDAASAGSGADTVTPDQIADIVAKWTNIPVTRLVTTEREKLLRMEKVLSDSVVGQQDAVKAVANAVRLSRSGLSNPNRPVASFLMAGPSGTGKTLMAKTLATVLFDSPDTMIRIDASEYSEKHSISRLIGSPPGYVGYDAGGQLTEYIRRKPYSIILIDEIEKACREFVTLFLQVLDDGRLTDGQGRIVDMRNTVIMMTSNLGAAYLNDMGSGAVDTKTRTLVMSAIQAHFPPEFINRIDDIVIFRALSQKDILKIVDIRLKEVNDRLADRKIVLDIDADSKNYLMSVGYSTTYGARPLNRAIQSELLNPLSVLILSGQVLDGETVRVRFDGPHNRLTILPNHEGTGIAMDIDDIDSDDDIQVEEMD</sequence>
<dbReference type="InterPro" id="IPR004176">
    <property type="entry name" value="Clp_R_N"/>
</dbReference>
<dbReference type="FunFam" id="3.40.50.300:FF:000010">
    <property type="entry name" value="Chaperone clpB 1, putative"/>
    <property type="match status" value="1"/>
</dbReference>
<dbReference type="PRINTS" id="PR00300">
    <property type="entry name" value="CLPPROTEASEA"/>
</dbReference>
<feature type="coiled-coil region" evidence="8">
    <location>
        <begin position="433"/>
        <end position="547"/>
    </location>
</feature>
<dbReference type="Gene3D" id="1.10.8.60">
    <property type="match status" value="1"/>
</dbReference>
<dbReference type="EMBL" id="NHYD01003307">
    <property type="protein sequence ID" value="PPQ80800.1"/>
    <property type="molecule type" value="Genomic_DNA"/>
</dbReference>
<dbReference type="Proteomes" id="UP000283269">
    <property type="component" value="Unassembled WGS sequence"/>
</dbReference>
<evidence type="ECO:0000256" key="1">
    <source>
        <dbReference type="ARBA" id="ARBA00008675"/>
    </source>
</evidence>
<dbReference type="FunFam" id="3.40.50.300:FF:000025">
    <property type="entry name" value="ATP-dependent Clp protease subunit"/>
    <property type="match status" value="1"/>
</dbReference>
<dbReference type="Gene3D" id="1.10.1780.10">
    <property type="entry name" value="Clp, N-terminal domain"/>
    <property type="match status" value="1"/>
</dbReference>
<feature type="domain" description="Clp R" evidence="9">
    <location>
        <begin position="3"/>
        <end position="163"/>
    </location>
</feature>
<evidence type="ECO:0000256" key="7">
    <source>
        <dbReference type="RuleBase" id="RU004432"/>
    </source>
</evidence>
<keyword evidence="4 7" id="KW-0067">ATP-binding</keyword>
<evidence type="ECO:0000313" key="11">
    <source>
        <dbReference type="Proteomes" id="UP000283269"/>
    </source>
</evidence>
<dbReference type="Pfam" id="PF10431">
    <property type="entry name" value="ClpB_D2-small"/>
    <property type="match status" value="1"/>
</dbReference>
<dbReference type="InterPro" id="IPR041546">
    <property type="entry name" value="ClpA/ClpB_AAA_lid"/>
</dbReference>
<dbReference type="PANTHER" id="PTHR11638:SF18">
    <property type="entry name" value="HEAT SHOCK PROTEIN 104"/>
    <property type="match status" value="1"/>
</dbReference>
<dbReference type="SMART" id="SM01086">
    <property type="entry name" value="ClpB_D2-small"/>
    <property type="match status" value="1"/>
</dbReference>
<keyword evidence="3 7" id="KW-0547">Nucleotide-binding</keyword>
<dbReference type="GO" id="GO:0051087">
    <property type="term" value="F:protein-folding chaperone binding"/>
    <property type="evidence" value="ECO:0007669"/>
    <property type="project" value="TreeGrafter"/>
</dbReference>
<evidence type="ECO:0000259" key="9">
    <source>
        <dbReference type="PROSITE" id="PS51903"/>
    </source>
</evidence>
<name>A0A409WQN5_PSICY</name>
<dbReference type="Pfam" id="PF17871">
    <property type="entry name" value="AAA_lid_9"/>
    <property type="match status" value="1"/>
</dbReference>
<dbReference type="GO" id="GO:0005829">
    <property type="term" value="C:cytosol"/>
    <property type="evidence" value="ECO:0007669"/>
    <property type="project" value="TreeGrafter"/>
</dbReference>
<evidence type="ECO:0000256" key="2">
    <source>
        <dbReference type="ARBA" id="ARBA00022737"/>
    </source>
</evidence>
<dbReference type="AlphaFoldDB" id="A0A409WQN5"/>
<dbReference type="FunFam" id="3.40.50.300:FF:000120">
    <property type="entry name" value="ATP-dependent chaperone ClpB"/>
    <property type="match status" value="1"/>
</dbReference>
<dbReference type="InterPro" id="IPR003959">
    <property type="entry name" value="ATPase_AAA_core"/>
</dbReference>
<dbReference type="InterPro" id="IPR001270">
    <property type="entry name" value="ClpA/B"/>
</dbReference>